<feature type="domain" description="4Fe-4S ferredoxin-type" evidence="5">
    <location>
        <begin position="157"/>
        <end position="186"/>
    </location>
</feature>
<dbReference type="PANTHER" id="PTHR24960:SF79">
    <property type="entry name" value="PHOTOSYSTEM I IRON-SULFUR CENTER"/>
    <property type="match status" value="1"/>
</dbReference>
<organism evidence="6 7">
    <name type="scientific">Arsenophonus apicola</name>
    <dbReference type="NCBI Taxonomy" id="2879119"/>
    <lineage>
        <taxon>Bacteria</taxon>
        <taxon>Pseudomonadati</taxon>
        <taxon>Pseudomonadota</taxon>
        <taxon>Gammaproteobacteria</taxon>
        <taxon>Enterobacterales</taxon>
        <taxon>Morganellaceae</taxon>
        <taxon>Arsenophonus</taxon>
    </lineage>
</organism>
<dbReference type="PANTHER" id="PTHR24960">
    <property type="entry name" value="PHOTOSYSTEM I IRON-SULFUR CENTER-RELATED"/>
    <property type="match status" value="1"/>
</dbReference>
<dbReference type="PROSITE" id="PS00198">
    <property type="entry name" value="4FE4S_FER_1"/>
    <property type="match status" value="1"/>
</dbReference>
<dbReference type="InterPro" id="IPR017900">
    <property type="entry name" value="4Fe4S_Fe_S_CS"/>
</dbReference>
<keyword evidence="7" id="KW-1185">Reference proteome</keyword>
<dbReference type="SUPFAM" id="SSF54862">
    <property type="entry name" value="4Fe-4S ferredoxins"/>
    <property type="match status" value="1"/>
</dbReference>
<dbReference type="InterPro" id="IPR017896">
    <property type="entry name" value="4Fe4S_Fe-S-bd"/>
</dbReference>
<keyword evidence="1" id="KW-0004">4Fe-4S</keyword>
<keyword evidence="2" id="KW-0479">Metal-binding</keyword>
<name>A0ABY8P4B4_9GAMM</name>
<evidence type="ECO:0000313" key="6">
    <source>
        <dbReference type="EMBL" id="WGO84338.1"/>
    </source>
</evidence>
<dbReference type="RefSeq" id="WP_280939363.1">
    <property type="nucleotide sequence ID" value="NZ_CP123759.1"/>
</dbReference>
<dbReference type="Proteomes" id="UP001231859">
    <property type="component" value="Chromosome"/>
</dbReference>
<evidence type="ECO:0000313" key="7">
    <source>
        <dbReference type="Proteomes" id="UP001231859"/>
    </source>
</evidence>
<dbReference type="PROSITE" id="PS51379">
    <property type="entry name" value="4FE4S_FER_2"/>
    <property type="match status" value="3"/>
</dbReference>
<keyword evidence="4" id="KW-0411">Iron-sulfur</keyword>
<protein>
    <submittedName>
        <fullName evidence="6">4Fe-4S binding protein</fullName>
    </submittedName>
</protein>
<evidence type="ECO:0000256" key="1">
    <source>
        <dbReference type="ARBA" id="ARBA00022485"/>
    </source>
</evidence>
<dbReference type="EMBL" id="CP123759">
    <property type="protein sequence ID" value="WGO84338.1"/>
    <property type="molecule type" value="Genomic_DNA"/>
</dbReference>
<reference evidence="6 7" key="1">
    <citation type="submission" date="2023-04" db="EMBL/GenBank/DDBJ databases">
        <title>Genome dynamics across the evolutionary transition to endosymbiosis.</title>
        <authorList>
            <person name="Siozios S."/>
            <person name="Nadal-Jimenez P."/>
            <person name="Azagi T."/>
            <person name="Sprong H."/>
            <person name="Frost C.L."/>
            <person name="Parratt S.R."/>
            <person name="Taylor G."/>
            <person name="Brettell L."/>
            <person name="Lew K.C."/>
            <person name="Croft L."/>
            <person name="King K.C."/>
            <person name="Brockhurst M.A."/>
            <person name="Hypsa V."/>
            <person name="Novakova E."/>
            <person name="Darby A.C."/>
            <person name="Hurst G.D.D."/>
        </authorList>
    </citation>
    <scope>NUCLEOTIDE SEQUENCE [LARGE SCALE GENOMIC DNA]</scope>
    <source>
        <strain evidence="7">aApi_AU</strain>
    </source>
</reference>
<proteinExistence type="predicted"/>
<dbReference type="Gene3D" id="3.30.70.20">
    <property type="match status" value="2"/>
</dbReference>
<feature type="domain" description="4Fe-4S ferredoxin-type" evidence="5">
    <location>
        <begin position="55"/>
        <end position="85"/>
    </location>
</feature>
<evidence type="ECO:0000256" key="3">
    <source>
        <dbReference type="ARBA" id="ARBA00023004"/>
    </source>
</evidence>
<evidence type="ECO:0000256" key="2">
    <source>
        <dbReference type="ARBA" id="ARBA00022723"/>
    </source>
</evidence>
<evidence type="ECO:0000259" key="5">
    <source>
        <dbReference type="PROSITE" id="PS51379"/>
    </source>
</evidence>
<sequence>MANDKQDESYYHAFMSHRYVSRRGLLRGLFNASKTFSPELSNKTLTRQVGRPPQAINETDFLQQCIGCGKCLQACPYGLISINHNLAEINIDFCGCTTDNCLACTLVCPTGALNQQIKPDTALWPAIAQSCFGRHGNSCRLCVHACPQQALSFSAENWPIIDEVKCDGCGQCQIACIHGLLTLKPGLPQLTQI</sequence>
<evidence type="ECO:0000256" key="4">
    <source>
        <dbReference type="ARBA" id="ARBA00023014"/>
    </source>
</evidence>
<gene>
    <name evidence="6" type="ORF">QG404_05455</name>
</gene>
<dbReference type="Pfam" id="PF12838">
    <property type="entry name" value="Fer4_7"/>
    <property type="match status" value="2"/>
</dbReference>
<feature type="domain" description="4Fe-4S ferredoxin-type" evidence="5">
    <location>
        <begin position="87"/>
        <end position="118"/>
    </location>
</feature>
<keyword evidence="3" id="KW-0408">Iron</keyword>
<accession>A0ABY8P4B4</accession>
<dbReference type="InterPro" id="IPR050157">
    <property type="entry name" value="PSI_iron-sulfur_center"/>
</dbReference>